<keyword evidence="1" id="KW-1133">Transmembrane helix</keyword>
<keyword evidence="1" id="KW-0472">Membrane</keyword>
<keyword evidence="1" id="KW-0812">Transmembrane</keyword>
<feature type="transmembrane region" description="Helical" evidence="1">
    <location>
        <begin position="77"/>
        <end position="97"/>
    </location>
</feature>
<proteinExistence type="predicted"/>
<keyword evidence="3" id="KW-1185">Reference proteome</keyword>
<dbReference type="RefSeq" id="WP_131100260.1">
    <property type="nucleotide sequence ID" value="NZ_CP036455.1"/>
</dbReference>
<dbReference type="AlphaFoldDB" id="A0A4P6Q574"/>
<dbReference type="Proteomes" id="UP000292235">
    <property type="component" value="Chromosome"/>
</dbReference>
<accession>A0A4P6Q574</accession>
<feature type="transmembrane region" description="Helical" evidence="1">
    <location>
        <begin position="109"/>
        <end position="131"/>
    </location>
</feature>
<protein>
    <recommendedName>
        <fullName evidence="4">Cytoplasmic membrane protein</fullName>
    </recommendedName>
</protein>
<organism evidence="2 3">
    <name type="scientific">Streptomonospora litoralis</name>
    <dbReference type="NCBI Taxonomy" id="2498135"/>
    <lineage>
        <taxon>Bacteria</taxon>
        <taxon>Bacillati</taxon>
        <taxon>Actinomycetota</taxon>
        <taxon>Actinomycetes</taxon>
        <taxon>Streptosporangiales</taxon>
        <taxon>Nocardiopsidaceae</taxon>
        <taxon>Streptomonospora</taxon>
    </lineage>
</organism>
<evidence type="ECO:0000256" key="1">
    <source>
        <dbReference type="SAM" id="Phobius"/>
    </source>
</evidence>
<dbReference type="EMBL" id="CP036455">
    <property type="protein sequence ID" value="QBI55878.1"/>
    <property type="molecule type" value="Genomic_DNA"/>
</dbReference>
<dbReference type="OrthoDB" id="190649at2"/>
<evidence type="ECO:0000313" key="2">
    <source>
        <dbReference type="EMBL" id="QBI55878.1"/>
    </source>
</evidence>
<feature type="transmembrane region" description="Helical" evidence="1">
    <location>
        <begin position="137"/>
        <end position="156"/>
    </location>
</feature>
<gene>
    <name evidence="2" type="ORF">EKD16_20595</name>
</gene>
<feature type="transmembrane region" description="Helical" evidence="1">
    <location>
        <begin position="12"/>
        <end position="34"/>
    </location>
</feature>
<sequence length="178" mass="19380">MEERRALLRRIRFWLTVFVVGLVLSGLTAFPLVAEAQWAHRLLSAPGSPAPGLLPGLVDWSERVSSGLQHVDRHHPFVLYGTDWLAFAHLAIAVAFYGPLRDPVRNVWVVQFGLIACAGVVPIALICGPIRQIPPTWMLVSASFGVLGAIPLVIVYRNIRRMEALENASADAGGRNGG</sequence>
<dbReference type="KEGG" id="strr:EKD16_20595"/>
<reference evidence="2 3" key="1">
    <citation type="submission" date="2019-02" db="EMBL/GenBank/DDBJ databases">
        <authorList>
            <person name="Khodamoradi S."/>
            <person name="Hahnke R.L."/>
            <person name="Kaempfer P."/>
            <person name="Schumann P."/>
            <person name="Rohde M."/>
            <person name="Steinert M."/>
            <person name="Luzhetskyy A."/>
            <person name="Wink J."/>
            <person name="Ruckert C."/>
        </authorList>
    </citation>
    <scope>NUCLEOTIDE SEQUENCE [LARGE SCALE GENOMIC DNA]</scope>
    <source>
        <strain evidence="2 3">M2</strain>
    </source>
</reference>
<evidence type="ECO:0008006" key="4">
    <source>
        <dbReference type="Google" id="ProtNLM"/>
    </source>
</evidence>
<name>A0A4P6Q574_9ACTN</name>
<evidence type="ECO:0000313" key="3">
    <source>
        <dbReference type="Proteomes" id="UP000292235"/>
    </source>
</evidence>